<dbReference type="InterPro" id="IPR011032">
    <property type="entry name" value="GroES-like_sf"/>
</dbReference>
<dbReference type="RefSeq" id="WP_380330522.1">
    <property type="nucleotide sequence ID" value="NZ_JBHYPW010000069.1"/>
</dbReference>
<dbReference type="SUPFAM" id="SSF50129">
    <property type="entry name" value="GroES-like"/>
    <property type="match status" value="1"/>
</dbReference>
<organism evidence="2 3">
    <name type="scientific">Kitasatospora phosalacinea</name>
    <dbReference type="NCBI Taxonomy" id="2065"/>
    <lineage>
        <taxon>Bacteria</taxon>
        <taxon>Bacillati</taxon>
        <taxon>Actinomycetota</taxon>
        <taxon>Actinomycetes</taxon>
        <taxon>Kitasatosporales</taxon>
        <taxon>Streptomycetaceae</taxon>
        <taxon>Kitasatospora</taxon>
    </lineage>
</organism>
<keyword evidence="3" id="KW-1185">Reference proteome</keyword>
<dbReference type="InterPro" id="IPR013149">
    <property type="entry name" value="ADH-like_C"/>
</dbReference>
<gene>
    <name evidence="2" type="ORF">ACFW6T_29700</name>
</gene>
<dbReference type="InterPro" id="IPR013154">
    <property type="entry name" value="ADH-like_N"/>
</dbReference>
<dbReference type="Gene3D" id="3.90.180.10">
    <property type="entry name" value="Medium-chain alcohol dehydrogenases, catalytic domain"/>
    <property type="match status" value="1"/>
</dbReference>
<dbReference type="Pfam" id="PF08240">
    <property type="entry name" value="ADH_N"/>
    <property type="match status" value="1"/>
</dbReference>
<proteinExistence type="predicted"/>
<dbReference type="Proteomes" id="UP001599542">
    <property type="component" value="Unassembled WGS sequence"/>
</dbReference>
<dbReference type="SUPFAM" id="SSF51735">
    <property type="entry name" value="NAD(P)-binding Rossmann-fold domains"/>
    <property type="match status" value="1"/>
</dbReference>
<dbReference type="PANTHER" id="PTHR43677">
    <property type="entry name" value="SHORT-CHAIN DEHYDROGENASE/REDUCTASE"/>
    <property type="match status" value="1"/>
</dbReference>
<evidence type="ECO:0000259" key="1">
    <source>
        <dbReference type="SMART" id="SM00829"/>
    </source>
</evidence>
<dbReference type="Pfam" id="PF00107">
    <property type="entry name" value="ADH_zinc_N"/>
    <property type="match status" value="1"/>
</dbReference>
<sequence>MRALVMTEAGGSEHSHVLDVEAPEPGPGQVAIDVTHAGLNFVDVMARRGDGGYTGNWPYHPGKEVAGTVRALGEGVTGPAVGTPVVAATRVGGLAETAVADAALTVPVPAGVPLETAATVPLGLATALLLLTDAGRFAPGESVLVHSASGGIGTSVARLLPHLGGARLLPHLGGGRLLGTVGRPEKAEAARRHGYDAVHARGTDPADLADRLRAANGGRGIDLVLDPLGTAAVDLDLDVLAPGGRIVLFGNAGGGTPAPLPALPRLLGANATLTGFSHHGLLTRAPAKVADAIRRTLDLLATGGLDAPVTVLPGLTAVPAAHDLLAAGRGEGKYVVALGRAS</sequence>
<evidence type="ECO:0000313" key="2">
    <source>
        <dbReference type="EMBL" id="MFE1356160.1"/>
    </source>
</evidence>
<accession>A0ABW6GTQ1</accession>
<dbReference type="Gene3D" id="3.40.50.720">
    <property type="entry name" value="NAD(P)-binding Rossmann-like Domain"/>
    <property type="match status" value="1"/>
</dbReference>
<dbReference type="PANTHER" id="PTHR43677:SF4">
    <property type="entry name" value="QUINONE OXIDOREDUCTASE-LIKE PROTEIN 2"/>
    <property type="match status" value="1"/>
</dbReference>
<name>A0ABW6GTQ1_9ACTN</name>
<dbReference type="InterPro" id="IPR036291">
    <property type="entry name" value="NAD(P)-bd_dom_sf"/>
</dbReference>
<dbReference type="InterPro" id="IPR020843">
    <property type="entry name" value="ER"/>
</dbReference>
<protein>
    <submittedName>
        <fullName evidence="2">Zinc-binding alcohol dehydrogenase family protein</fullName>
    </submittedName>
</protein>
<feature type="domain" description="Enoyl reductase (ER)" evidence="1">
    <location>
        <begin position="10"/>
        <end position="336"/>
    </location>
</feature>
<reference evidence="2 3" key="1">
    <citation type="submission" date="2024-09" db="EMBL/GenBank/DDBJ databases">
        <title>The Natural Products Discovery Center: Release of the First 8490 Sequenced Strains for Exploring Actinobacteria Biosynthetic Diversity.</title>
        <authorList>
            <person name="Kalkreuter E."/>
            <person name="Kautsar S.A."/>
            <person name="Yang D."/>
            <person name="Bader C.D."/>
            <person name="Teijaro C.N."/>
            <person name="Fluegel L."/>
            <person name="Davis C.M."/>
            <person name="Simpson J.R."/>
            <person name="Lauterbach L."/>
            <person name="Steele A.D."/>
            <person name="Gui C."/>
            <person name="Meng S."/>
            <person name="Li G."/>
            <person name="Viehrig K."/>
            <person name="Ye F."/>
            <person name="Su P."/>
            <person name="Kiefer A.F."/>
            <person name="Nichols A."/>
            <person name="Cepeda A.J."/>
            <person name="Yan W."/>
            <person name="Fan B."/>
            <person name="Jiang Y."/>
            <person name="Adhikari A."/>
            <person name="Zheng C.-J."/>
            <person name="Schuster L."/>
            <person name="Cowan T.M."/>
            <person name="Smanski M.J."/>
            <person name="Chevrette M.G."/>
            <person name="De Carvalho L.P.S."/>
            <person name="Shen B."/>
        </authorList>
    </citation>
    <scope>NUCLEOTIDE SEQUENCE [LARGE SCALE GENOMIC DNA]</scope>
    <source>
        <strain evidence="2 3">NPDC058753</strain>
    </source>
</reference>
<evidence type="ECO:0000313" key="3">
    <source>
        <dbReference type="Proteomes" id="UP001599542"/>
    </source>
</evidence>
<comment type="caution">
    <text evidence="2">The sequence shown here is derived from an EMBL/GenBank/DDBJ whole genome shotgun (WGS) entry which is preliminary data.</text>
</comment>
<dbReference type="EMBL" id="JBHYPX010000078">
    <property type="protein sequence ID" value="MFE1356160.1"/>
    <property type="molecule type" value="Genomic_DNA"/>
</dbReference>
<dbReference type="SMART" id="SM00829">
    <property type="entry name" value="PKS_ER"/>
    <property type="match status" value="1"/>
</dbReference>
<dbReference type="InterPro" id="IPR051397">
    <property type="entry name" value="Zn-ADH-like_protein"/>
</dbReference>